<dbReference type="KEGG" id="ipa:Isop_1981"/>
<sequence>MAYPDDFFQTVLEVGNAVADRYVGETALISRVYTDFRLEPGRAGDQVDLPFPGAIEFADRKNQDLNIQPLQSTRKSITLQQQPTASWEVREFDQYRAYPHLIRDQFLDPALKAGAEYLNQQIASLFAPALFNVHAAIPSAAAVTIKLSQIQAAWVKLAQAKVPVRDHGHFTLAVNPLIYGNLAGDPDFNQASLVGVEAAETARRRALVVNQFGAEVVMDHDMPISPSNYSSALFHRHAIGLVLRPLEVPPAATGVLGSYLNYRGIPFRLMLSYDFHRRSWIMALDFVFGLTVLRPEACCLILSNKS</sequence>
<evidence type="ECO:0000313" key="1">
    <source>
        <dbReference type="EMBL" id="ADV62561.1"/>
    </source>
</evidence>
<dbReference type="Proteomes" id="UP000008631">
    <property type="component" value="Chromosome"/>
</dbReference>
<dbReference type="HOGENOM" id="CLU_908446_0_0_0"/>
<name>E8R342_ISOPI</name>
<evidence type="ECO:0000313" key="2">
    <source>
        <dbReference type="Proteomes" id="UP000008631"/>
    </source>
</evidence>
<dbReference type="InParanoid" id="E8R342"/>
<dbReference type="AlphaFoldDB" id="E8R342"/>
<dbReference type="EMBL" id="CP002353">
    <property type="protein sequence ID" value="ADV62561.1"/>
    <property type="molecule type" value="Genomic_DNA"/>
</dbReference>
<accession>E8R342</accession>
<dbReference type="RefSeq" id="WP_013564849.1">
    <property type="nucleotide sequence ID" value="NC_014962.1"/>
</dbReference>
<protein>
    <recommendedName>
        <fullName evidence="3">Major capsid protein</fullName>
    </recommendedName>
</protein>
<evidence type="ECO:0008006" key="3">
    <source>
        <dbReference type="Google" id="ProtNLM"/>
    </source>
</evidence>
<proteinExistence type="predicted"/>
<dbReference type="OrthoDB" id="3987726at2"/>
<reference evidence="1 2" key="2">
    <citation type="journal article" date="2011" name="Stand. Genomic Sci.">
        <title>Complete genome sequence of Isosphaera pallida type strain (IS1B).</title>
        <authorList>
            <consortium name="US DOE Joint Genome Institute (JGI-PGF)"/>
            <person name="Goker M."/>
            <person name="Cleland D."/>
            <person name="Saunders E."/>
            <person name="Lapidus A."/>
            <person name="Nolan M."/>
            <person name="Lucas S."/>
            <person name="Hammon N."/>
            <person name="Deshpande S."/>
            <person name="Cheng J.F."/>
            <person name="Tapia R."/>
            <person name="Han C."/>
            <person name="Goodwin L."/>
            <person name="Pitluck S."/>
            <person name="Liolios K."/>
            <person name="Pagani I."/>
            <person name="Ivanova N."/>
            <person name="Mavromatis K."/>
            <person name="Pati A."/>
            <person name="Chen A."/>
            <person name="Palaniappan K."/>
            <person name="Land M."/>
            <person name="Hauser L."/>
            <person name="Chang Y.J."/>
            <person name="Jeffries C.D."/>
            <person name="Detter J.C."/>
            <person name="Beck B."/>
            <person name="Woyke T."/>
            <person name="Bristow J."/>
            <person name="Eisen J.A."/>
            <person name="Markowitz V."/>
            <person name="Hugenholtz P."/>
            <person name="Kyrpides N.C."/>
            <person name="Klenk H.P."/>
        </authorList>
    </citation>
    <scope>NUCLEOTIDE SEQUENCE [LARGE SCALE GENOMIC DNA]</scope>
    <source>
        <strain evidence="2">ATCC 43644 / DSM 9630 / IS1B</strain>
    </source>
</reference>
<reference key="1">
    <citation type="submission" date="2010-11" db="EMBL/GenBank/DDBJ databases">
        <title>The complete sequence of chromosome of Isophaera pallida ATCC 43644.</title>
        <authorList>
            <consortium name="US DOE Joint Genome Institute (JGI-PGF)"/>
            <person name="Lucas S."/>
            <person name="Copeland A."/>
            <person name="Lapidus A."/>
            <person name="Bruce D."/>
            <person name="Goodwin L."/>
            <person name="Pitluck S."/>
            <person name="Kyrpides N."/>
            <person name="Mavromatis K."/>
            <person name="Pagani I."/>
            <person name="Ivanova N."/>
            <person name="Saunders E."/>
            <person name="Brettin T."/>
            <person name="Detter J.C."/>
            <person name="Han C."/>
            <person name="Tapia R."/>
            <person name="Land M."/>
            <person name="Hauser L."/>
            <person name="Markowitz V."/>
            <person name="Cheng J.-F."/>
            <person name="Hugenholtz P."/>
            <person name="Woyke T."/>
            <person name="Wu D."/>
            <person name="Eisen J.A."/>
        </authorList>
    </citation>
    <scope>NUCLEOTIDE SEQUENCE</scope>
    <source>
        <strain>ATCC 43644</strain>
    </source>
</reference>
<keyword evidence="2" id="KW-1185">Reference proteome</keyword>
<gene>
    <name evidence="1" type="ordered locus">Isop_1981</name>
</gene>
<organism evidence="1 2">
    <name type="scientific">Isosphaera pallida (strain ATCC 43644 / DSM 9630 / IS1B)</name>
    <dbReference type="NCBI Taxonomy" id="575540"/>
    <lineage>
        <taxon>Bacteria</taxon>
        <taxon>Pseudomonadati</taxon>
        <taxon>Planctomycetota</taxon>
        <taxon>Planctomycetia</taxon>
        <taxon>Isosphaerales</taxon>
        <taxon>Isosphaeraceae</taxon>
        <taxon>Isosphaera</taxon>
    </lineage>
</organism>
<dbReference type="STRING" id="575540.Isop_1981"/>